<evidence type="ECO:0000256" key="2">
    <source>
        <dbReference type="SAM" id="Coils"/>
    </source>
</evidence>
<evidence type="ECO:0000256" key="3">
    <source>
        <dbReference type="SAM" id="MobiDB-lite"/>
    </source>
</evidence>
<dbReference type="InterPro" id="IPR016047">
    <property type="entry name" value="M23ase_b-sheet_dom"/>
</dbReference>
<dbReference type="Pfam" id="PF24568">
    <property type="entry name" value="CC_PcsB"/>
    <property type="match status" value="1"/>
</dbReference>
<gene>
    <name evidence="7" type="ORF">SAMN04488700_2437</name>
</gene>
<proteinExistence type="predicted"/>
<evidence type="ECO:0000259" key="6">
    <source>
        <dbReference type="Pfam" id="PF24568"/>
    </source>
</evidence>
<feature type="chain" id="PRO_5010882623" evidence="4">
    <location>
        <begin position="28"/>
        <end position="446"/>
    </location>
</feature>
<dbReference type="Gene3D" id="6.10.250.3150">
    <property type="match status" value="1"/>
</dbReference>
<keyword evidence="8" id="KW-1185">Reference proteome</keyword>
<feature type="signal peptide" evidence="4">
    <location>
        <begin position="1"/>
        <end position="27"/>
    </location>
</feature>
<dbReference type="OrthoDB" id="9805070at2"/>
<dbReference type="RefSeq" id="WP_085560446.1">
    <property type="nucleotide sequence ID" value="NZ_FOAH01000015.1"/>
</dbReference>
<evidence type="ECO:0000259" key="5">
    <source>
        <dbReference type="Pfam" id="PF01551"/>
    </source>
</evidence>
<evidence type="ECO:0000256" key="4">
    <source>
        <dbReference type="SAM" id="SignalP"/>
    </source>
</evidence>
<dbReference type="CDD" id="cd12797">
    <property type="entry name" value="M23_peptidase"/>
    <property type="match status" value="1"/>
</dbReference>
<dbReference type="GO" id="GO:0004222">
    <property type="term" value="F:metalloendopeptidase activity"/>
    <property type="evidence" value="ECO:0007669"/>
    <property type="project" value="TreeGrafter"/>
</dbReference>
<protein>
    <submittedName>
        <fullName evidence="7">Septal ring factor EnvC, activator of murein hydrolases AmiA and AmiB</fullName>
    </submittedName>
</protein>
<name>A0A1X7NRV7_9LACT</name>
<dbReference type="InterPro" id="IPR011055">
    <property type="entry name" value="Dup_hybrid_motif"/>
</dbReference>
<dbReference type="STRING" id="1073423.SAMN04488700_2437"/>
<feature type="domain" description="Peptidoglycan hydrolase PcsB coiled-coil" evidence="6">
    <location>
        <begin position="107"/>
        <end position="179"/>
    </location>
</feature>
<feature type="region of interest" description="Disordered" evidence="3">
    <location>
        <begin position="276"/>
        <end position="325"/>
    </location>
</feature>
<reference evidence="7 8" key="1">
    <citation type="submission" date="2017-04" db="EMBL/GenBank/DDBJ databases">
        <authorList>
            <person name="Afonso C.L."/>
            <person name="Miller P.J."/>
            <person name="Scott M.A."/>
            <person name="Spackman E."/>
            <person name="Goraichik I."/>
            <person name="Dimitrov K.M."/>
            <person name="Suarez D.L."/>
            <person name="Swayne D.E."/>
        </authorList>
    </citation>
    <scope>NUCLEOTIDE SEQUENCE [LARGE SCALE GENOMIC DNA]</scope>
    <source>
        <strain evidence="7 8">LMG26642</strain>
    </source>
</reference>
<dbReference type="InterPro" id="IPR050570">
    <property type="entry name" value="Cell_wall_metabolism_enzyme"/>
</dbReference>
<dbReference type="Proteomes" id="UP000193435">
    <property type="component" value="Unassembled WGS sequence"/>
</dbReference>
<dbReference type="PANTHER" id="PTHR21666:SF270">
    <property type="entry name" value="MUREIN HYDROLASE ACTIVATOR ENVC"/>
    <property type="match status" value="1"/>
</dbReference>
<dbReference type="InterPro" id="IPR057309">
    <property type="entry name" value="PcsB_CC"/>
</dbReference>
<dbReference type="Gene3D" id="2.70.70.10">
    <property type="entry name" value="Glucose Permease (Domain IIA)"/>
    <property type="match status" value="1"/>
</dbReference>
<evidence type="ECO:0000313" key="7">
    <source>
        <dbReference type="EMBL" id="SMH40872.1"/>
    </source>
</evidence>
<feature type="coiled-coil region" evidence="2">
    <location>
        <begin position="26"/>
        <end position="127"/>
    </location>
</feature>
<feature type="compositionally biased region" description="Polar residues" evidence="3">
    <location>
        <begin position="288"/>
        <end position="300"/>
    </location>
</feature>
<keyword evidence="7" id="KW-0378">Hydrolase</keyword>
<keyword evidence="2" id="KW-0175">Coiled coil</keyword>
<dbReference type="EMBL" id="FXBJ01000002">
    <property type="protein sequence ID" value="SMH40872.1"/>
    <property type="molecule type" value="Genomic_DNA"/>
</dbReference>
<evidence type="ECO:0000256" key="1">
    <source>
        <dbReference type="ARBA" id="ARBA00022729"/>
    </source>
</evidence>
<sequence>MNKKLTTGLVAAMLLAGPFVMPTMANAESVQNLERLKQELNTKSNDLDSKIKNQENKLTSLESKKAELENDVTKLQTNIDEVIIKLHEQEKKLKKSKENIEKLQKEIEALKELIAQREEKLQNQARVIQTDGRSSNMVEMVVTAESLSDLIGRVGIINQLVTANKEIVTAQENDKITLEVNEKKAEVEKVAIEKLKSGIEVAKNNLVAQKAEMDDNIVQLAVQYNLTESEKDTFINEQKIVATKTSVLSEELQQEKTRIFEVEQARQVEIASKQAAARESAKKEEQRSVASSSSNTQAPQVPQAPSIGATKPTGSSNGAGFVRPSNGVVTSPYGYRVHPITGEHTLHGGTDFGGNGAIVAAQGGVVEVAGYDSGWGNHVTINHGNGLKTLYAHMVSGSLAVAPGQNVSQGQHLGIMGTTGSSTGVHLHFEVYVNGNRVNPASYLGL</sequence>
<dbReference type="SUPFAM" id="SSF51261">
    <property type="entry name" value="Duplicated hybrid motif"/>
    <property type="match status" value="1"/>
</dbReference>
<keyword evidence="1 4" id="KW-0732">Signal</keyword>
<dbReference type="AlphaFoldDB" id="A0A1X7NRV7"/>
<accession>A0A1X7NRV7</accession>
<evidence type="ECO:0000313" key="8">
    <source>
        <dbReference type="Proteomes" id="UP000193435"/>
    </source>
</evidence>
<organism evidence="7 8">
    <name type="scientific">Carnobacterium iners</name>
    <dbReference type="NCBI Taxonomy" id="1073423"/>
    <lineage>
        <taxon>Bacteria</taxon>
        <taxon>Bacillati</taxon>
        <taxon>Bacillota</taxon>
        <taxon>Bacilli</taxon>
        <taxon>Lactobacillales</taxon>
        <taxon>Carnobacteriaceae</taxon>
        <taxon>Carnobacterium</taxon>
    </lineage>
</organism>
<dbReference type="Pfam" id="PF01551">
    <property type="entry name" value="Peptidase_M23"/>
    <property type="match status" value="1"/>
</dbReference>
<feature type="domain" description="M23ase beta-sheet core" evidence="5">
    <location>
        <begin position="346"/>
        <end position="440"/>
    </location>
</feature>
<dbReference type="PANTHER" id="PTHR21666">
    <property type="entry name" value="PEPTIDASE-RELATED"/>
    <property type="match status" value="1"/>
</dbReference>